<organism evidence="1 2">
    <name type="scientific">Trichinella nelsoni</name>
    <dbReference type="NCBI Taxonomy" id="6336"/>
    <lineage>
        <taxon>Eukaryota</taxon>
        <taxon>Metazoa</taxon>
        <taxon>Ecdysozoa</taxon>
        <taxon>Nematoda</taxon>
        <taxon>Enoplea</taxon>
        <taxon>Dorylaimia</taxon>
        <taxon>Trichinellida</taxon>
        <taxon>Trichinellidae</taxon>
        <taxon>Trichinella</taxon>
    </lineage>
</organism>
<evidence type="ECO:0000313" key="2">
    <source>
        <dbReference type="Proteomes" id="UP000054630"/>
    </source>
</evidence>
<dbReference type="Proteomes" id="UP000054630">
    <property type="component" value="Unassembled WGS sequence"/>
</dbReference>
<gene>
    <name evidence="1" type="ORF">T07_13431</name>
</gene>
<sequence length="128" mass="14600">MKNRKRINEFHSGIIIYDNPAQPFAVCKMQTVKKKAISSFNSSDSTSFKPIKLLLYLKDLNCVINANSCDEIIDGWHQQVLNCTIKKINVTKDLDNSSVSPLLSKYRLIISFNDESFLELLGKWSVTK</sequence>
<evidence type="ECO:0000313" key="1">
    <source>
        <dbReference type="EMBL" id="KRX26214.1"/>
    </source>
</evidence>
<name>A0A0V0SHQ3_9BILA</name>
<accession>A0A0V0SHQ3</accession>
<proteinExistence type="predicted"/>
<reference evidence="1 2" key="1">
    <citation type="submission" date="2015-01" db="EMBL/GenBank/DDBJ databases">
        <title>Evolution of Trichinella species and genotypes.</title>
        <authorList>
            <person name="Korhonen P.K."/>
            <person name="Edoardo P."/>
            <person name="Giuseppe L.R."/>
            <person name="Gasser R.B."/>
        </authorList>
    </citation>
    <scope>NUCLEOTIDE SEQUENCE [LARGE SCALE GENOMIC DNA]</scope>
    <source>
        <strain evidence="1">ISS37</strain>
    </source>
</reference>
<dbReference type="EMBL" id="JYDL01000008">
    <property type="protein sequence ID" value="KRX26214.1"/>
    <property type="molecule type" value="Genomic_DNA"/>
</dbReference>
<comment type="caution">
    <text evidence="1">The sequence shown here is derived from an EMBL/GenBank/DDBJ whole genome shotgun (WGS) entry which is preliminary data.</text>
</comment>
<dbReference type="AlphaFoldDB" id="A0A0V0SHQ3"/>
<protein>
    <submittedName>
        <fullName evidence="1">Uncharacterized protein</fullName>
    </submittedName>
</protein>
<keyword evidence="2" id="KW-1185">Reference proteome</keyword>